<protein>
    <submittedName>
        <fullName evidence="1">Uncharacterized protein</fullName>
    </submittedName>
</protein>
<dbReference type="Proteomes" id="UP000187891">
    <property type="component" value="Unassembled WGS sequence"/>
</dbReference>
<dbReference type="AlphaFoldDB" id="A0A1R3U9F6"/>
<proteinExistence type="predicted"/>
<evidence type="ECO:0000313" key="2">
    <source>
        <dbReference type="Proteomes" id="UP000187891"/>
    </source>
</evidence>
<accession>A0A1R3U9F6</accession>
<gene>
    <name evidence="1" type="ORF">DSM25559_5227</name>
</gene>
<dbReference type="EMBL" id="FMUE01000025">
    <property type="protein sequence ID" value="SCX35954.1"/>
    <property type="molecule type" value="Genomic_DNA"/>
</dbReference>
<name>A0A1R3U9F6_9HYPH</name>
<reference evidence="2" key="1">
    <citation type="submission" date="2016-10" db="EMBL/GenBank/DDBJ databases">
        <authorList>
            <person name="Wibberg D."/>
        </authorList>
    </citation>
    <scope>NUCLEOTIDE SEQUENCE [LARGE SCALE GENOMIC DNA]</scope>
</reference>
<sequence>MSTYPEHILFNGRTLFPLALGIGIERNGMTMTKHDLSSRHFQRKISEFCELRFAPIASRRVLNNTALSSQFDHLPEIACVYEWSYRLDDDRSGLWDRGYGCLLD</sequence>
<organism evidence="1 2">
    <name type="scientific">Agrobacterium rosae</name>
    <dbReference type="NCBI Taxonomy" id="1972867"/>
    <lineage>
        <taxon>Bacteria</taxon>
        <taxon>Pseudomonadati</taxon>
        <taxon>Pseudomonadota</taxon>
        <taxon>Alphaproteobacteria</taxon>
        <taxon>Hyphomicrobiales</taxon>
        <taxon>Rhizobiaceae</taxon>
        <taxon>Rhizobium/Agrobacterium group</taxon>
        <taxon>Agrobacterium</taxon>
    </lineage>
</organism>
<evidence type="ECO:0000313" key="1">
    <source>
        <dbReference type="EMBL" id="SCX35954.1"/>
    </source>
</evidence>